<dbReference type="CDD" id="cd02570">
    <property type="entry name" value="PseudoU_synth_EcTruA"/>
    <property type="match status" value="1"/>
</dbReference>
<evidence type="ECO:0000256" key="7">
    <source>
        <dbReference type="RuleBase" id="RU003792"/>
    </source>
</evidence>
<gene>
    <name evidence="4 9" type="primary">truA</name>
    <name evidence="9" type="ORF">BBU118A_0012</name>
</gene>
<evidence type="ECO:0000256" key="6">
    <source>
        <dbReference type="PIRSR" id="PIRSR001430-2"/>
    </source>
</evidence>
<dbReference type="Gene3D" id="3.30.70.660">
    <property type="entry name" value="Pseudouridine synthase I, catalytic domain, C-terminal subdomain"/>
    <property type="match status" value="1"/>
</dbReference>
<dbReference type="PANTHER" id="PTHR11142">
    <property type="entry name" value="PSEUDOURIDYLATE SYNTHASE"/>
    <property type="match status" value="1"/>
</dbReference>
<name>A0A7U8I7J2_BORBG</name>
<dbReference type="GO" id="GO:0160147">
    <property type="term" value="F:tRNA pseudouridine(38-40) synthase activity"/>
    <property type="evidence" value="ECO:0007669"/>
    <property type="project" value="UniProtKB-EC"/>
</dbReference>
<dbReference type="InterPro" id="IPR020103">
    <property type="entry name" value="PsdUridine_synth_cat_dom_sf"/>
</dbReference>
<feature type="active site" description="Nucleophile" evidence="4 5">
    <location>
        <position position="52"/>
    </location>
</feature>
<dbReference type="EC" id="5.4.99.12" evidence="4"/>
<evidence type="ECO:0000313" key="9">
    <source>
        <dbReference type="EMBL" id="EEG99119.1"/>
    </source>
</evidence>
<dbReference type="InterPro" id="IPR020095">
    <property type="entry name" value="PsdUridine_synth_TruA_C"/>
</dbReference>
<dbReference type="GO" id="GO:0031119">
    <property type="term" value="P:tRNA pseudouridine synthesis"/>
    <property type="evidence" value="ECO:0007669"/>
    <property type="project" value="UniProtKB-UniRule"/>
</dbReference>
<evidence type="ECO:0000256" key="5">
    <source>
        <dbReference type="PIRSR" id="PIRSR001430-1"/>
    </source>
</evidence>
<dbReference type="InterPro" id="IPR020094">
    <property type="entry name" value="TruA/RsuA/RluB/E/F_N"/>
</dbReference>
<dbReference type="PANTHER" id="PTHR11142:SF0">
    <property type="entry name" value="TRNA PSEUDOURIDINE SYNTHASE-LIKE 1"/>
    <property type="match status" value="1"/>
</dbReference>
<feature type="domain" description="Pseudouridine synthase I TruA alpha/beta" evidence="8">
    <location>
        <begin position="8"/>
        <end position="104"/>
    </location>
</feature>
<dbReference type="FunFam" id="3.30.70.580:FF:000001">
    <property type="entry name" value="tRNA pseudouridine synthase A"/>
    <property type="match status" value="1"/>
</dbReference>
<comment type="catalytic activity">
    <reaction evidence="4 7">
        <text>uridine(38/39/40) in tRNA = pseudouridine(38/39/40) in tRNA</text>
        <dbReference type="Rhea" id="RHEA:22376"/>
        <dbReference type="Rhea" id="RHEA-COMP:10085"/>
        <dbReference type="Rhea" id="RHEA-COMP:10087"/>
        <dbReference type="ChEBI" id="CHEBI:65314"/>
        <dbReference type="ChEBI" id="CHEBI:65315"/>
        <dbReference type="EC" id="5.4.99.12"/>
    </reaction>
</comment>
<dbReference type="SUPFAM" id="SSF55120">
    <property type="entry name" value="Pseudouridine synthase"/>
    <property type="match status" value="1"/>
</dbReference>
<dbReference type="AlphaFoldDB" id="A0A7U8I7J2"/>
<proteinExistence type="inferred from homology"/>
<dbReference type="PIRSF" id="PIRSF001430">
    <property type="entry name" value="tRNA_psdUrid_synth"/>
    <property type="match status" value="1"/>
</dbReference>
<evidence type="ECO:0000313" key="10">
    <source>
        <dbReference type="Proteomes" id="UP000006208"/>
    </source>
</evidence>
<dbReference type="InterPro" id="IPR001406">
    <property type="entry name" value="PsdUridine_synth_TruA"/>
</dbReference>
<dbReference type="Pfam" id="PF01416">
    <property type="entry name" value="PseudoU_synth_1"/>
    <property type="match status" value="2"/>
</dbReference>
<comment type="function">
    <text evidence="4">Formation of pseudouridine at positions 38, 39 and 40 in the anticodon stem and loop of transfer RNAs.</text>
</comment>
<comment type="caution">
    <text evidence="9">The sequence shown here is derived from an EMBL/GenBank/DDBJ whole genome shotgun (WGS) entry which is preliminary data.</text>
</comment>
<dbReference type="GO" id="GO:0003723">
    <property type="term" value="F:RNA binding"/>
    <property type="evidence" value="ECO:0007669"/>
    <property type="project" value="InterPro"/>
</dbReference>
<dbReference type="RefSeq" id="WP_002659078.1">
    <property type="nucleotide sequence ID" value="NZ_ABGI02000002.1"/>
</dbReference>
<reference evidence="9 10" key="1">
    <citation type="submission" date="2009-03" db="EMBL/GenBank/DDBJ databases">
        <authorList>
            <person name="Fraser-Liggett C.M."/>
            <person name="Mongodin E.F."/>
            <person name="Casjens B."/>
            <person name="Dunn J."/>
            <person name="Luft B."/>
            <person name="Qiu W."/>
            <person name="Schutzer S."/>
            <person name="Sebastian Y."/>
        </authorList>
    </citation>
    <scope>NUCLEOTIDE SEQUENCE [LARGE SCALE GENOMIC DNA]</scope>
    <source>
        <strain evidence="9 10">118a</strain>
    </source>
</reference>
<protein>
    <recommendedName>
        <fullName evidence="4">tRNA pseudouridine synthase A</fullName>
        <ecNumber evidence="4">5.4.99.12</ecNumber>
    </recommendedName>
    <alternativeName>
        <fullName evidence="4">tRNA pseudouridine(38-40) synthase</fullName>
    </alternativeName>
    <alternativeName>
        <fullName evidence="4">tRNA pseudouridylate synthase I</fullName>
    </alternativeName>
    <alternativeName>
        <fullName evidence="4">tRNA-uridine isomerase I</fullName>
    </alternativeName>
</protein>
<evidence type="ECO:0000259" key="8">
    <source>
        <dbReference type="Pfam" id="PF01416"/>
    </source>
</evidence>
<dbReference type="HAMAP" id="MF_00171">
    <property type="entry name" value="TruA"/>
    <property type="match status" value="1"/>
</dbReference>
<dbReference type="InterPro" id="IPR020097">
    <property type="entry name" value="PsdUridine_synth_TruA_a/b_dom"/>
</dbReference>
<feature type="domain" description="Pseudouridine synthase I TruA alpha/beta" evidence="8">
    <location>
        <begin position="144"/>
        <end position="246"/>
    </location>
</feature>
<organism evidence="9 10">
    <name type="scientific">Borreliella burgdorferi 118a</name>
    <dbReference type="NCBI Taxonomy" id="476210"/>
    <lineage>
        <taxon>Bacteria</taxon>
        <taxon>Pseudomonadati</taxon>
        <taxon>Spirochaetota</taxon>
        <taxon>Spirochaetia</taxon>
        <taxon>Spirochaetales</taxon>
        <taxon>Borreliaceae</taxon>
        <taxon>Borreliella</taxon>
    </lineage>
</organism>
<dbReference type="EMBL" id="ABGI02000002">
    <property type="protein sequence ID" value="EEG99119.1"/>
    <property type="molecule type" value="Genomic_DNA"/>
</dbReference>
<evidence type="ECO:0000256" key="4">
    <source>
        <dbReference type="HAMAP-Rule" id="MF_00171"/>
    </source>
</evidence>
<keyword evidence="3 4" id="KW-0413">Isomerase</keyword>
<dbReference type="Proteomes" id="UP000006208">
    <property type="component" value="Unassembled WGS sequence"/>
</dbReference>
<evidence type="ECO:0000256" key="2">
    <source>
        <dbReference type="ARBA" id="ARBA00022694"/>
    </source>
</evidence>
<keyword evidence="2 4" id="KW-0819">tRNA processing</keyword>
<evidence type="ECO:0000256" key="1">
    <source>
        <dbReference type="ARBA" id="ARBA00009375"/>
    </source>
</evidence>
<sequence length="246" mass="28685">MKKILAEIAYDGSIYHGFQIQPTKPTVQGEIEKALMKINKKKVKIHSSGRTDKGVHAKRQIITFDIKINIQLNNLKKALNAILLKNSIKILKLRYVKNSFHPRFSAQKRKYSYCILNSDNYYPWEGYQAHYVNKKLSISNLNQMAKTLIGKHDFTTFSCIKDKSKSKFRHIYFAKFKKRGKYIIFEIIGSSFLWKMVRSIIGTMLDIEIKNESISTFETILKSKNRNLARTTAPANALFLERVYYE</sequence>
<dbReference type="NCBIfam" id="TIGR00071">
    <property type="entry name" value="hisT_truA"/>
    <property type="match status" value="1"/>
</dbReference>
<comment type="similarity">
    <text evidence="1 4 7">Belongs to the tRNA pseudouridine synthase TruA family.</text>
</comment>
<feature type="binding site" evidence="4 6">
    <location>
        <position position="111"/>
    </location>
    <ligand>
        <name>substrate</name>
    </ligand>
</feature>
<evidence type="ECO:0000256" key="3">
    <source>
        <dbReference type="ARBA" id="ARBA00023235"/>
    </source>
</evidence>
<comment type="subunit">
    <text evidence="4">Homodimer.</text>
</comment>
<accession>A0A7U8I7J2</accession>
<dbReference type="Gene3D" id="3.30.70.580">
    <property type="entry name" value="Pseudouridine synthase I, catalytic domain, N-terminal subdomain"/>
    <property type="match status" value="1"/>
</dbReference>
<comment type="caution">
    <text evidence="4">Lacks conserved residue(s) required for the propagation of feature annotation.</text>
</comment>